<evidence type="ECO:0000256" key="6">
    <source>
        <dbReference type="SAM" id="MobiDB-lite"/>
    </source>
</evidence>
<dbReference type="PANTHER" id="PTHR33284">
    <property type="entry name" value="RIBOSOMAL PROTEIN L25/GLN-TRNA SYNTHETASE, ANTI-CODON-BINDING DOMAIN-CONTAINING PROTEIN"/>
    <property type="match status" value="1"/>
</dbReference>
<evidence type="ECO:0000313" key="10">
    <source>
        <dbReference type="Proteomes" id="UP001518925"/>
    </source>
</evidence>
<dbReference type="CDD" id="cd00495">
    <property type="entry name" value="Ribosomal_L25_TL5_CTC"/>
    <property type="match status" value="1"/>
</dbReference>
<keyword evidence="1 5" id="KW-0699">rRNA-binding</keyword>
<dbReference type="Gene3D" id="2.40.240.10">
    <property type="entry name" value="Ribosomal Protein L25, Chain P"/>
    <property type="match status" value="1"/>
</dbReference>
<dbReference type="EMBL" id="JAFELM010000005">
    <property type="protein sequence ID" value="MBM6616199.1"/>
    <property type="molecule type" value="Genomic_DNA"/>
</dbReference>
<dbReference type="InterPro" id="IPR037121">
    <property type="entry name" value="Ribosomal_bL25_C"/>
</dbReference>
<evidence type="ECO:0000256" key="5">
    <source>
        <dbReference type="HAMAP-Rule" id="MF_01334"/>
    </source>
</evidence>
<dbReference type="PANTHER" id="PTHR33284:SF1">
    <property type="entry name" value="RIBOSOMAL PROTEIN L25_GLN-TRNA SYNTHETASE, ANTI-CODON-BINDING DOMAIN-CONTAINING PROTEIN"/>
    <property type="match status" value="1"/>
</dbReference>
<feature type="domain" description="Large ribosomal subunit protein bL25 beta" evidence="8">
    <location>
        <begin position="101"/>
        <end position="183"/>
    </location>
</feature>
<accession>A0ABS2DCN5</accession>
<dbReference type="RefSeq" id="WP_204201594.1">
    <property type="nucleotide sequence ID" value="NZ_JAFELM010000005.1"/>
</dbReference>
<dbReference type="Pfam" id="PF01386">
    <property type="entry name" value="Ribosomal_L25p"/>
    <property type="match status" value="1"/>
</dbReference>
<dbReference type="NCBIfam" id="NF004133">
    <property type="entry name" value="PRK05618.2-4"/>
    <property type="match status" value="1"/>
</dbReference>
<evidence type="ECO:0000256" key="4">
    <source>
        <dbReference type="ARBA" id="ARBA00023274"/>
    </source>
</evidence>
<gene>
    <name evidence="5" type="primary">rplY</name>
    <name evidence="5" type="synonym">ctc</name>
    <name evidence="9" type="ORF">JR050_00675</name>
</gene>
<proteinExistence type="inferred from homology"/>
<feature type="compositionally biased region" description="Polar residues" evidence="6">
    <location>
        <begin position="193"/>
        <end position="202"/>
    </location>
</feature>
<dbReference type="Gene3D" id="2.170.120.20">
    <property type="entry name" value="Ribosomal protein L25, beta domain"/>
    <property type="match status" value="1"/>
</dbReference>
<organism evidence="9 10">
    <name type="scientific">Bacillus suaedaesalsae</name>
    <dbReference type="NCBI Taxonomy" id="2810349"/>
    <lineage>
        <taxon>Bacteria</taxon>
        <taxon>Bacillati</taxon>
        <taxon>Bacillota</taxon>
        <taxon>Bacilli</taxon>
        <taxon>Bacillales</taxon>
        <taxon>Bacillaceae</taxon>
        <taxon>Bacillus</taxon>
    </lineage>
</organism>
<evidence type="ECO:0000256" key="2">
    <source>
        <dbReference type="ARBA" id="ARBA00022884"/>
    </source>
</evidence>
<dbReference type="Pfam" id="PF14693">
    <property type="entry name" value="Ribosomal_TL5_C"/>
    <property type="match status" value="1"/>
</dbReference>
<evidence type="ECO:0000313" key="9">
    <source>
        <dbReference type="EMBL" id="MBM6616199.1"/>
    </source>
</evidence>
<dbReference type="HAMAP" id="MF_01334">
    <property type="entry name" value="Ribosomal_bL25_CTC"/>
    <property type="match status" value="1"/>
</dbReference>
<dbReference type="Proteomes" id="UP001518925">
    <property type="component" value="Unassembled WGS sequence"/>
</dbReference>
<dbReference type="InterPro" id="IPR020930">
    <property type="entry name" value="Ribosomal_uL5_bac-type"/>
</dbReference>
<keyword evidence="3 5" id="KW-0689">Ribosomal protein</keyword>
<sequence>MSQTLLRVEERADSKKSTKKSIRQGGGFPAVVYGRNKDSKNIAVNSGEFTKVIREAGRNGILTLAGTGENVQVMLHELQMDSLKGEVIHADFVVVDMSSDVNVDVNVHLVGEAVGVKDGGVLQQAIHQLPITALPTDIPSAIEVDISNLEVSGTIHVSDIATGGKYKINRDSEDVIASILPPKVEDTVDEGETQSGNVTNEGTEGDEEEK</sequence>
<keyword evidence="4 5" id="KW-0687">Ribonucleoprotein</keyword>
<dbReference type="InterPro" id="IPR011035">
    <property type="entry name" value="Ribosomal_bL25/Gln-tRNA_synth"/>
</dbReference>
<reference evidence="9 10" key="1">
    <citation type="submission" date="2021-02" db="EMBL/GenBank/DDBJ databases">
        <title>Bacillus sp. RD4P76, an endophyte from a halophyte.</title>
        <authorList>
            <person name="Sun J.-Q."/>
        </authorList>
    </citation>
    <scope>NUCLEOTIDE SEQUENCE [LARGE SCALE GENOMIC DNA]</scope>
    <source>
        <strain evidence="9 10">RD4P76</strain>
    </source>
</reference>
<evidence type="ECO:0000259" key="7">
    <source>
        <dbReference type="Pfam" id="PF01386"/>
    </source>
</evidence>
<evidence type="ECO:0000256" key="3">
    <source>
        <dbReference type="ARBA" id="ARBA00022980"/>
    </source>
</evidence>
<dbReference type="InterPro" id="IPR020056">
    <property type="entry name" value="Rbsml_bL25/Gln-tRNA_synth_N"/>
</dbReference>
<protein>
    <recommendedName>
        <fullName evidence="5">Large ribosomal subunit protein bL25</fullName>
    </recommendedName>
    <alternativeName>
        <fullName evidence="5">General stress protein CTC</fullName>
    </alternativeName>
</protein>
<comment type="similarity">
    <text evidence="5">Belongs to the bacterial ribosomal protein bL25 family. CTC subfamily.</text>
</comment>
<evidence type="ECO:0000259" key="8">
    <source>
        <dbReference type="Pfam" id="PF14693"/>
    </source>
</evidence>
<comment type="caution">
    <text evidence="9">The sequence shown here is derived from an EMBL/GenBank/DDBJ whole genome shotgun (WGS) entry which is preliminary data.</text>
</comment>
<dbReference type="InterPro" id="IPR020057">
    <property type="entry name" value="Ribosomal_bL25_b-dom"/>
</dbReference>
<dbReference type="NCBIfam" id="TIGR00731">
    <property type="entry name" value="bL25_bact_ctc"/>
    <property type="match status" value="1"/>
</dbReference>
<feature type="region of interest" description="Disordered" evidence="6">
    <location>
        <begin position="180"/>
        <end position="210"/>
    </location>
</feature>
<dbReference type="InterPro" id="IPR029751">
    <property type="entry name" value="Ribosomal_L25_dom"/>
</dbReference>
<keyword evidence="2 5" id="KW-0694">RNA-binding</keyword>
<feature type="domain" description="Large ribosomal subunit protein bL25 L25" evidence="7">
    <location>
        <begin position="6"/>
        <end position="92"/>
    </location>
</feature>
<feature type="region of interest" description="Disordered" evidence="6">
    <location>
        <begin position="1"/>
        <end position="23"/>
    </location>
</feature>
<feature type="compositionally biased region" description="Basic and acidic residues" evidence="6">
    <location>
        <begin position="7"/>
        <end position="16"/>
    </location>
</feature>
<name>A0ABS2DCN5_9BACI</name>
<comment type="subunit">
    <text evidence="5">Part of the 50S ribosomal subunit; part of the 5S rRNA/L5/L18/L25 subcomplex. Contacts the 5S rRNA. Binds to the 5S rRNA independently of L5 and L18.</text>
</comment>
<dbReference type="InterPro" id="IPR001021">
    <property type="entry name" value="Ribosomal_bL25_long"/>
</dbReference>
<dbReference type="GO" id="GO:0005840">
    <property type="term" value="C:ribosome"/>
    <property type="evidence" value="ECO:0007669"/>
    <property type="project" value="UniProtKB-KW"/>
</dbReference>
<evidence type="ECO:0000256" key="1">
    <source>
        <dbReference type="ARBA" id="ARBA00022730"/>
    </source>
</evidence>
<dbReference type="SUPFAM" id="SSF50715">
    <property type="entry name" value="Ribosomal protein L25-like"/>
    <property type="match status" value="1"/>
</dbReference>
<comment type="function">
    <text evidence="5">This is one of the proteins that binds to the 5S RNA in the ribosome where it forms part of the central protuberance.</text>
</comment>
<keyword evidence="10" id="KW-1185">Reference proteome</keyword>